<keyword evidence="3" id="KW-0813">Transport</keyword>
<dbReference type="InterPro" id="IPR025574">
    <property type="entry name" value="Nucleoporin_FG_rpt"/>
</dbReference>
<evidence type="ECO:0000256" key="1">
    <source>
        <dbReference type="ARBA" id="ARBA00004567"/>
    </source>
</evidence>
<dbReference type="PANTHER" id="PTHR23198:SF6">
    <property type="entry name" value="NUCLEAR PORE COMPLEX PROTEIN NUP98-NUP96"/>
    <property type="match status" value="1"/>
</dbReference>
<evidence type="ECO:0000313" key="12">
    <source>
        <dbReference type="Proteomes" id="UP001309876"/>
    </source>
</evidence>
<dbReference type="Gene3D" id="3.30.1610.10">
    <property type="entry name" value="Peptidase S59, nucleoporin"/>
    <property type="match status" value="1"/>
</dbReference>
<evidence type="ECO:0000256" key="5">
    <source>
        <dbReference type="ARBA" id="ARBA00022927"/>
    </source>
</evidence>
<dbReference type="Pfam" id="PF13634">
    <property type="entry name" value="Nucleoporin_FG"/>
    <property type="match status" value="2"/>
</dbReference>
<dbReference type="InterPro" id="IPR036903">
    <property type="entry name" value="Nup98_auto-Pept-S59_dom_sf"/>
</dbReference>
<dbReference type="InterPro" id="IPR037665">
    <property type="entry name" value="Nucleoporin_S59-like"/>
</dbReference>
<dbReference type="GO" id="GO:0006405">
    <property type="term" value="P:RNA export from nucleus"/>
    <property type="evidence" value="ECO:0007669"/>
    <property type="project" value="TreeGrafter"/>
</dbReference>
<feature type="region of interest" description="Disordered" evidence="9">
    <location>
        <begin position="1076"/>
        <end position="1131"/>
    </location>
</feature>
<keyword evidence="8" id="KW-0539">Nucleus</keyword>
<feature type="compositionally biased region" description="Low complexity" evidence="9">
    <location>
        <begin position="443"/>
        <end position="455"/>
    </location>
</feature>
<feature type="compositionally biased region" description="Low complexity" evidence="9">
    <location>
        <begin position="486"/>
        <end position="495"/>
    </location>
</feature>
<dbReference type="GO" id="GO:0006606">
    <property type="term" value="P:protein import into nucleus"/>
    <property type="evidence" value="ECO:0007669"/>
    <property type="project" value="TreeGrafter"/>
</dbReference>
<evidence type="ECO:0000256" key="8">
    <source>
        <dbReference type="ARBA" id="ARBA00023242"/>
    </source>
</evidence>
<dbReference type="SUPFAM" id="SSF82215">
    <property type="entry name" value="C-terminal autoproteolytic domain of nucleoporin nup98"/>
    <property type="match status" value="1"/>
</dbReference>
<feature type="compositionally biased region" description="Low complexity" evidence="9">
    <location>
        <begin position="325"/>
        <end position="351"/>
    </location>
</feature>
<proteinExistence type="inferred from homology"/>
<evidence type="ECO:0000256" key="3">
    <source>
        <dbReference type="ARBA" id="ARBA00022448"/>
    </source>
</evidence>
<feature type="compositionally biased region" description="Polar residues" evidence="9">
    <location>
        <begin position="476"/>
        <end position="485"/>
    </location>
</feature>
<feature type="compositionally biased region" description="Low complexity" evidence="9">
    <location>
        <begin position="465"/>
        <end position="475"/>
    </location>
</feature>
<dbReference type="Proteomes" id="UP001309876">
    <property type="component" value="Unassembled WGS sequence"/>
</dbReference>
<feature type="region of interest" description="Disordered" evidence="9">
    <location>
        <begin position="775"/>
        <end position="880"/>
    </location>
</feature>
<keyword evidence="7" id="KW-0906">Nuclear pore complex</keyword>
<dbReference type="Pfam" id="PF04096">
    <property type="entry name" value="Nucleoporin2"/>
    <property type="match status" value="1"/>
</dbReference>
<evidence type="ECO:0000256" key="2">
    <source>
        <dbReference type="ARBA" id="ARBA00008926"/>
    </source>
</evidence>
<accession>A0AAN7T188</accession>
<feature type="compositionally biased region" description="Low complexity" evidence="9">
    <location>
        <begin position="593"/>
        <end position="604"/>
    </location>
</feature>
<dbReference type="InterPro" id="IPR007230">
    <property type="entry name" value="Nup98_auto-Pept-S59_dom"/>
</dbReference>
<keyword evidence="12" id="KW-1185">Reference proteome</keyword>
<keyword evidence="4" id="KW-0509">mRNA transport</keyword>
<dbReference type="PROSITE" id="PS51434">
    <property type="entry name" value="NUP_C"/>
    <property type="match status" value="1"/>
</dbReference>
<protein>
    <recommendedName>
        <fullName evidence="10">Peptidase S59 domain-containing protein</fullName>
    </recommendedName>
</protein>
<comment type="subcellular location">
    <subcellularLocation>
        <location evidence="1">Nucleus</location>
        <location evidence="1">Nuclear pore complex</location>
    </subcellularLocation>
</comment>
<feature type="compositionally biased region" description="Polar residues" evidence="9">
    <location>
        <begin position="426"/>
        <end position="435"/>
    </location>
</feature>
<dbReference type="EMBL" id="JAVRRJ010000003">
    <property type="protein sequence ID" value="KAK5086417.1"/>
    <property type="molecule type" value="Genomic_DNA"/>
</dbReference>
<dbReference type="GO" id="GO:0034398">
    <property type="term" value="P:telomere tethering at nuclear periphery"/>
    <property type="evidence" value="ECO:0007669"/>
    <property type="project" value="TreeGrafter"/>
</dbReference>
<sequence>MSFGSTGTTFGTFGSTNNNTGFGSGGAFGSNQNTNNTGTGFGASTTFGGSTSSPFGGGSTFSGFGSNNTNTGSGLFGNKPAATGFGSSTTGTGLFNNTSNTNTSGFGGTGGAFGTATTANTSGGGFGGFNSGNNNSSSAFGTQNKTLFGQSGSGTTGTTGFGNTGTSLFGGSGTALGTVGPCPGTNQGAFEPYTDKESNGATSVYQSINIRPPYDKYSFEELRLADYAGGRQWGNGSGTAGTFGTSNFGSAFGTGNTGSPFGGSTNAGSSLFGNTSTSAGGFGTNTATSGTFGNSTGGGLFGNKPATTSLFGNQQTSSTTPGSLFGTSNNTNTGSTFGTGFGTTNNQQQSGGLFGNNQNKTGLFGNTGTSNTGTTGFSFGNNNQQQNTNTTGGMFGNNNGTQASGGGLFGGTNNQQSNTGTGGLFGSQNTQNQTGGLFGNKTGFGTSTTQTQPTGGLFGGGTNTTGGLFSNTSNNQQPGGLFSSTNNNANNQQGNSLFGNQQNKSAGGLFGGTSTNNGGGIFGNNSNNQQGGGLFSSTNNNNNQGGLFASTNNNAGGGLFNSTNNQNKPSLFSGGTTNTQGNSLFNSGMNFGQSQTNQQQQFPNQQEVKHASLLDPNPYGQSSIWTGLPQPTMENSKPLFTPLTATKRLEESARKPIHTLRLNQSRYSTPPRRSGYGLSYSTHGTPSSAASTPGNIPLSGSLYGSRGWSGGSFGRSFNRSASVQNLRSQYASEADDIWKPNAFAPSHRNSNGSIKRLTIDRSLRHDLFNRGPPVPAIAAPRQPTNGEEDAAPAQITDGTAEPVRKLNKRVSFEKVAEPQLNGETGALQRIEDDDEDASPPRANGTGTGNLQAVPEDRETHQVSTKPGEIDTSDPVLGGYWTKPTRREIDRMPREQAKAFKGFQVGREGCGSVIFDGTVDLTALPKDFEQDLFEKIVRFRHRTVTVYPEQEQKPSVGKGLNVPSTIAMNNSWPRSQGKPVAAVSGPVYERHVMKLKTKMSGTEFIDYDAQTGRWTFKVPHYTRYGLDYDEDETSMMDQSELSLPPHSFDKSADASVMEIDDQTDSNDEDDTFAFKKSVPGQFEDQSIIPADDSQEASDQMEEQYGDGSEQSAVSEDDMMSEDEQSPMPGSMPQALNPYLISPAKSPTKFTVSGTPGKPLLDLEGDWAEQLQRTISPRKQNRELLREAQSKILLDKAFSPIKPKAAPEVNFRSSIDVMNHLFKSVSGKKSNQANEPDFEV</sequence>
<evidence type="ECO:0000259" key="10">
    <source>
        <dbReference type="PROSITE" id="PS51434"/>
    </source>
</evidence>
<gene>
    <name evidence="11" type="ORF">LTR05_003585</name>
</gene>
<feature type="region of interest" description="Disordered" evidence="9">
    <location>
        <begin position="666"/>
        <end position="693"/>
    </location>
</feature>
<evidence type="ECO:0000256" key="7">
    <source>
        <dbReference type="ARBA" id="ARBA00023132"/>
    </source>
</evidence>
<keyword evidence="6" id="KW-0811">Translocation</keyword>
<feature type="region of interest" description="Disordered" evidence="9">
    <location>
        <begin position="308"/>
        <end position="604"/>
    </location>
</feature>
<evidence type="ECO:0000256" key="9">
    <source>
        <dbReference type="SAM" id="MobiDB-lite"/>
    </source>
</evidence>
<dbReference type="GO" id="GO:0008139">
    <property type="term" value="F:nuclear localization sequence binding"/>
    <property type="evidence" value="ECO:0007669"/>
    <property type="project" value="TreeGrafter"/>
</dbReference>
<dbReference type="GO" id="GO:0000973">
    <property type="term" value="P:post-transcriptional tethering of RNA polymerase II gene DNA at nuclear periphery"/>
    <property type="evidence" value="ECO:0007669"/>
    <property type="project" value="TreeGrafter"/>
</dbReference>
<dbReference type="GO" id="GO:0044614">
    <property type="term" value="C:nuclear pore cytoplasmic filaments"/>
    <property type="evidence" value="ECO:0007669"/>
    <property type="project" value="TreeGrafter"/>
</dbReference>
<evidence type="ECO:0000256" key="4">
    <source>
        <dbReference type="ARBA" id="ARBA00022816"/>
    </source>
</evidence>
<feature type="compositionally biased region" description="Acidic residues" evidence="9">
    <location>
        <begin position="1113"/>
        <end position="1123"/>
    </location>
</feature>
<dbReference type="GO" id="GO:0017056">
    <property type="term" value="F:structural constituent of nuclear pore"/>
    <property type="evidence" value="ECO:0007669"/>
    <property type="project" value="InterPro"/>
</dbReference>
<dbReference type="PANTHER" id="PTHR23198">
    <property type="entry name" value="NUCLEOPORIN"/>
    <property type="match status" value="1"/>
</dbReference>
<feature type="compositionally biased region" description="Low complexity" evidence="9">
    <location>
        <begin position="364"/>
        <end position="402"/>
    </location>
</feature>
<comment type="caution">
    <text evidence="11">The sequence shown here is derived from an EMBL/GenBank/DDBJ whole genome shotgun (WGS) entry which is preliminary data.</text>
</comment>
<dbReference type="GO" id="GO:0003723">
    <property type="term" value="F:RNA binding"/>
    <property type="evidence" value="ECO:0007669"/>
    <property type="project" value="TreeGrafter"/>
</dbReference>
<comment type="similarity">
    <text evidence="2">Belongs to the nucleoporin GLFG family.</text>
</comment>
<feature type="domain" description="Peptidase S59" evidence="10">
    <location>
        <begin position="876"/>
        <end position="1020"/>
    </location>
</feature>
<feature type="compositionally biased region" description="Acidic residues" evidence="9">
    <location>
        <begin position="1091"/>
        <end position="1103"/>
    </location>
</feature>
<feature type="compositionally biased region" description="Polar residues" evidence="9">
    <location>
        <begin position="308"/>
        <end position="322"/>
    </location>
</feature>
<organism evidence="11 12">
    <name type="scientific">Lithohypha guttulata</name>
    <dbReference type="NCBI Taxonomy" id="1690604"/>
    <lineage>
        <taxon>Eukaryota</taxon>
        <taxon>Fungi</taxon>
        <taxon>Dikarya</taxon>
        <taxon>Ascomycota</taxon>
        <taxon>Pezizomycotina</taxon>
        <taxon>Eurotiomycetes</taxon>
        <taxon>Chaetothyriomycetidae</taxon>
        <taxon>Chaetothyriales</taxon>
        <taxon>Trichomeriaceae</taxon>
        <taxon>Lithohypha</taxon>
    </lineage>
</organism>
<dbReference type="Gene3D" id="1.10.10.2360">
    <property type="match status" value="1"/>
</dbReference>
<dbReference type="AlphaFoldDB" id="A0AAN7T188"/>
<reference evidence="11 12" key="1">
    <citation type="submission" date="2023-08" db="EMBL/GenBank/DDBJ databases">
        <title>Black Yeasts Isolated from many extreme environments.</title>
        <authorList>
            <person name="Coleine C."/>
            <person name="Stajich J.E."/>
            <person name="Selbmann L."/>
        </authorList>
    </citation>
    <scope>NUCLEOTIDE SEQUENCE [LARGE SCALE GENOMIC DNA]</scope>
    <source>
        <strain evidence="11 12">CCFEE 5910</strain>
    </source>
</reference>
<evidence type="ECO:0000313" key="11">
    <source>
        <dbReference type="EMBL" id="KAK5086417.1"/>
    </source>
</evidence>
<feature type="compositionally biased region" description="Polar residues" evidence="9">
    <location>
        <begin position="679"/>
        <end position="693"/>
    </location>
</feature>
<feature type="compositionally biased region" description="Polar residues" evidence="9">
    <location>
        <begin position="496"/>
        <end position="505"/>
    </location>
</feature>
<dbReference type="GO" id="GO:0051028">
    <property type="term" value="P:mRNA transport"/>
    <property type="evidence" value="ECO:0007669"/>
    <property type="project" value="UniProtKB-KW"/>
</dbReference>
<feature type="compositionally biased region" description="Polar residues" evidence="9">
    <location>
        <begin position="535"/>
        <end position="592"/>
    </location>
</feature>
<keyword evidence="5" id="KW-0653">Protein transport</keyword>
<name>A0AAN7T188_9EURO</name>
<evidence type="ECO:0000256" key="6">
    <source>
        <dbReference type="ARBA" id="ARBA00023010"/>
    </source>
</evidence>